<accession>A0A941E9K8</accession>
<dbReference type="CDD" id="cd00085">
    <property type="entry name" value="HNHc"/>
    <property type="match status" value="1"/>
</dbReference>
<dbReference type="InterPro" id="IPR003615">
    <property type="entry name" value="HNH_nuc"/>
</dbReference>
<evidence type="ECO:0008006" key="3">
    <source>
        <dbReference type="Google" id="ProtNLM"/>
    </source>
</evidence>
<protein>
    <recommendedName>
        <fullName evidence="3">HNH endonuclease</fullName>
    </recommendedName>
</protein>
<reference evidence="1" key="1">
    <citation type="submission" date="2021-04" db="EMBL/GenBank/DDBJ databases">
        <title>Genome based classification of Actinospica acidithermotolerans sp. nov., an actinobacterium isolated from an Indonesian hot spring.</title>
        <authorList>
            <person name="Kusuma A.B."/>
            <person name="Putra K.E."/>
            <person name="Nafisah S."/>
            <person name="Loh J."/>
            <person name="Nouioui I."/>
            <person name="Goodfellow M."/>
        </authorList>
    </citation>
    <scope>NUCLEOTIDE SEQUENCE</scope>
    <source>
        <strain evidence="1">MGRD01-02</strain>
    </source>
</reference>
<name>A0A941E9K8_9ACTN</name>
<evidence type="ECO:0000313" key="1">
    <source>
        <dbReference type="EMBL" id="MBR7828770.1"/>
    </source>
</evidence>
<dbReference type="Gene3D" id="1.10.30.50">
    <property type="match status" value="1"/>
</dbReference>
<organism evidence="1 2">
    <name type="scientific">Actinospica acidithermotolerans</name>
    <dbReference type="NCBI Taxonomy" id="2828514"/>
    <lineage>
        <taxon>Bacteria</taxon>
        <taxon>Bacillati</taxon>
        <taxon>Actinomycetota</taxon>
        <taxon>Actinomycetes</taxon>
        <taxon>Catenulisporales</taxon>
        <taxon>Actinospicaceae</taxon>
        <taxon>Actinospica</taxon>
    </lineage>
</organism>
<dbReference type="EMBL" id="JAGSOH010000065">
    <property type="protein sequence ID" value="MBR7828770.1"/>
    <property type="molecule type" value="Genomic_DNA"/>
</dbReference>
<dbReference type="AlphaFoldDB" id="A0A941E9K8"/>
<sequence>MAASVEPTVEDARALVDRSVEVVEALRALAKPRKGVSRALRNRIGRRDGWICRICNEPVDPALAYQQRTPQEARDHAEYLAQYAAEDVHIVIAWVGQDGGRANSALRWFSAAQSASDLPEGSPRSSSRNFLNIMILVAQARAEHNRRTASVEHLHPVSVGGGNEMDNLAIAHRGCNAAVNPAAENADLLDAPRLAAEFLECLHRGSTNGEAQAHRLDRVCAALAGCGAPVPDHRDLVMGFPAALAVVHVAFADMWAARRECRIHLSFLRWDADRGTAEGGARLRELMSAYGRVPWRGHTAQWWLARRAELPELSAAFVEFMSTWDFELELDDEESVPTQVLRALSQH</sequence>
<evidence type="ECO:0000313" key="2">
    <source>
        <dbReference type="Proteomes" id="UP000676325"/>
    </source>
</evidence>
<gene>
    <name evidence="1" type="ORF">KDK95_20850</name>
</gene>
<proteinExistence type="predicted"/>
<dbReference type="Proteomes" id="UP000676325">
    <property type="component" value="Unassembled WGS sequence"/>
</dbReference>
<dbReference type="RefSeq" id="WP_212519906.1">
    <property type="nucleotide sequence ID" value="NZ_JAGSOH010000065.1"/>
</dbReference>
<comment type="caution">
    <text evidence="1">The sequence shown here is derived from an EMBL/GenBank/DDBJ whole genome shotgun (WGS) entry which is preliminary data.</text>
</comment>
<keyword evidence="2" id="KW-1185">Reference proteome</keyword>